<gene>
    <name evidence="4" type="ORF">EG68_00606</name>
</gene>
<dbReference type="Pfam" id="PF00307">
    <property type="entry name" value="CH"/>
    <property type="match status" value="1"/>
</dbReference>
<feature type="compositionally biased region" description="Basic and acidic residues" evidence="2">
    <location>
        <begin position="480"/>
        <end position="510"/>
    </location>
</feature>
<evidence type="ECO:0000313" key="4">
    <source>
        <dbReference type="EMBL" id="KAF7262137.1"/>
    </source>
</evidence>
<feature type="region of interest" description="Disordered" evidence="2">
    <location>
        <begin position="218"/>
        <end position="300"/>
    </location>
</feature>
<evidence type="ECO:0000313" key="5">
    <source>
        <dbReference type="Proteomes" id="UP000822476"/>
    </source>
</evidence>
<evidence type="ECO:0000256" key="2">
    <source>
        <dbReference type="SAM" id="MobiDB-lite"/>
    </source>
</evidence>
<feature type="domain" description="Calponin-homology (CH)" evidence="3">
    <location>
        <begin position="45"/>
        <end position="153"/>
    </location>
</feature>
<dbReference type="PROSITE" id="PS50021">
    <property type="entry name" value="CH"/>
    <property type="match status" value="1"/>
</dbReference>
<dbReference type="AlphaFoldDB" id="A0A8S9ZCL8"/>
<feature type="region of interest" description="Disordered" evidence="2">
    <location>
        <begin position="431"/>
        <end position="557"/>
    </location>
</feature>
<reference evidence="4" key="1">
    <citation type="submission" date="2019-07" db="EMBL/GenBank/DDBJ databases">
        <title>Annotation for the trematode Paragonimus miyazaki's.</title>
        <authorList>
            <person name="Choi Y.-J."/>
        </authorList>
    </citation>
    <scope>NUCLEOTIDE SEQUENCE</scope>
    <source>
        <strain evidence="4">Japan</strain>
    </source>
</reference>
<keyword evidence="1" id="KW-0175">Coiled coil</keyword>
<feature type="region of interest" description="Disordered" evidence="2">
    <location>
        <begin position="155"/>
        <end position="191"/>
    </location>
</feature>
<protein>
    <recommendedName>
        <fullName evidence="3">Calponin-homology (CH) domain-containing protein</fullName>
    </recommendedName>
</protein>
<feature type="compositionally biased region" description="Low complexity" evidence="2">
    <location>
        <begin position="230"/>
        <end position="259"/>
    </location>
</feature>
<dbReference type="SMART" id="SM00033">
    <property type="entry name" value="CH"/>
    <property type="match status" value="1"/>
</dbReference>
<dbReference type="InterPro" id="IPR036872">
    <property type="entry name" value="CH_dom_sf"/>
</dbReference>
<feature type="compositionally biased region" description="Basic and acidic residues" evidence="2">
    <location>
        <begin position="449"/>
        <end position="460"/>
    </location>
</feature>
<keyword evidence="5" id="KW-1185">Reference proteome</keyword>
<dbReference type="SUPFAM" id="SSF47576">
    <property type="entry name" value="Calponin-homology domain, CH-domain"/>
    <property type="match status" value="1"/>
</dbReference>
<proteinExistence type="predicted"/>
<evidence type="ECO:0000256" key="1">
    <source>
        <dbReference type="SAM" id="Coils"/>
    </source>
</evidence>
<dbReference type="OrthoDB" id="30551at2759"/>
<feature type="coiled-coil region" evidence="1">
    <location>
        <begin position="379"/>
        <end position="427"/>
    </location>
</feature>
<dbReference type="EMBL" id="JTDE01000157">
    <property type="protein sequence ID" value="KAF7262137.1"/>
    <property type="molecule type" value="Genomic_DNA"/>
</dbReference>
<organism evidence="4 5">
    <name type="scientific">Paragonimus skrjabini miyazakii</name>
    <dbReference type="NCBI Taxonomy" id="59628"/>
    <lineage>
        <taxon>Eukaryota</taxon>
        <taxon>Metazoa</taxon>
        <taxon>Spiralia</taxon>
        <taxon>Lophotrochozoa</taxon>
        <taxon>Platyhelminthes</taxon>
        <taxon>Trematoda</taxon>
        <taxon>Digenea</taxon>
        <taxon>Plagiorchiida</taxon>
        <taxon>Troglotremata</taxon>
        <taxon>Troglotrematidae</taxon>
        <taxon>Paragonimus</taxon>
    </lineage>
</organism>
<dbReference type="Proteomes" id="UP000822476">
    <property type="component" value="Unassembled WGS sequence"/>
</dbReference>
<dbReference type="Gene3D" id="1.10.418.10">
    <property type="entry name" value="Calponin-like domain"/>
    <property type="match status" value="1"/>
</dbReference>
<evidence type="ECO:0000259" key="3">
    <source>
        <dbReference type="PROSITE" id="PS50021"/>
    </source>
</evidence>
<feature type="compositionally biased region" description="Basic and acidic residues" evidence="2">
    <location>
        <begin position="260"/>
        <end position="272"/>
    </location>
</feature>
<name>A0A8S9ZCL8_9TREM</name>
<accession>A0A8S9ZCL8</accession>
<comment type="caution">
    <text evidence="4">The sequence shown here is derived from an EMBL/GenBank/DDBJ whole genome shotgun (WGS) entry which is preliminary data.</text>
</comment>
<feature type="compositionally biased region" description="Polar residues" evidence="2">
    <location>
        <begin position="511"/>
        <end position="525"/>
    </location>
</feature>
<sequence>MTEATILKRTYVQSDRDMSTPITVFNSCDDYRLPSSRFSPNDALETTEDTYLKWINKHLAKASPPMVIEDITEANVCNGIAIGLLLETVGDIKLDGLLLQPGTRVERLHNVHEVFAVLRRLKVRLDNLQPEDIMNGDRQSIMQMFLALSTHFMTNTRGRRSHNRTPSPQLSSRRTPTGRRTPLHPSWGSSINFIPRACTPSEHYTEISNPQYSHQIIGPTVYTSDNSGKSSPRSRSTMTMMFSGQRSPTSMLRSTSRSSEASDSHTPADIRVPKPRQSTSSQMGDGGPYSSRNFDSSPRAATLPISRTAPALPHYIESMNELSHLKSQLNTISRLKSGCPERISSDSTELSPSLQNTMFPTKAVPNFRQCSTHAQTDPNRDLISEMQQAQRQIDELTRMLHAKDLALRQKEQENIRLNDVLHSLQRTIRHGGAIPNSNAGDPRSAMPTDHSKRQQQEFHGSHSHRRRSPEHSTVSYAHSHSYDPRPDGSVHHNRTDQPRKPRSKSREKIRQSSPGRIRSSATNSRPEAVHVKKMSVNLGESLRSNHGEHTLHSGGRY</sequence>
<dbReference type="InterPro" id="IPR001715">
    <property type="entry name" value="CH_dom"/>
</dbReference>